<dbReference type="InterPro" id="IPR036866">
    <property type="entry name" value="RibonucZ/Hydroxyglut_hydro"/>
</dbReference>
<gene>
    <name evidence="2" type="primary">GLOB4</name>
    <name evidence="2" type="ORF">BGZ97_008369</name>
</gene>
<accession>A0A9P6UPM4</accession>
<dbReference type="GO" id="GO:0016787">
    <property type="term" value="F:hydrolase activity"/>
    <property type="evidence" value="ECO:0007669"/>
    <property type="project" value="UniProtKB-KW"/>
</dbReference>
<sequence length="203" mass="22943">MPGERGHFVNSGIVTSSKEMLIIDTQLSAEYGRRLGLRAKYLDKHLKAIYISHGHGDHTWGTKDLLKVFLGTPVFASQETINKMIKDSPEWLDPKLFRPFSNNVGAPGKIIIPQLWNESTIELDGELAHLLPPGRVSCPSKEIWIENAKKARDHVKTNNRSIVPGHLGNSRKWTEDEMLEFPVKYVETYNEALKENTTDKVLG</sequence>
<dbReference type="Gene3D" id="3.60.15.10">
    <property type="entry name" value="Ribonuclease Z/Hydroxyacylglutathione hydrolase-like"/>
    <property type="match status" value="1"/>
</dbReference>
<keyword evidence="2" id="KW-0378">Hydrolase</keyword>
<name>A0A9P6UPM4_9FUNG</name>
<evidence type="ECO:0000259" key="1">
    <source>
        <dbReference type="SMART" id="SM00849"/>
    </source>
</evidence>
<dbReference type="AlphaFoldDB" id="A0A9P6UPM4"/>
<dbReference type="EMBL" id="JAAAIN010000381">
    <property type="protein sequence ID" value="KAG0315324.1"/>
    <property type="molecule type" value="Genomic_DNA"/>
</dbReference>
<keyword evidence="3" id="KW-1185">Reference proteome</keyword>
<reference evidence="2" key="1">
    <citation type="journal article" date="2020" name="Fungal Divers.">
        <title>Resolving the Mortierellaceae phylogeny through synthesis of multi-gene phylogenetics and phylogenomics.</title>
        <authorList>
            <person name="Vandepol N."/>
            <person name="Liber J."/>
            <person name="Desiro A."/>
            <person name="Na H."/>
            <person name="Kennedy M."/>
            <person name="Barry K."/>
            <person name="Grigoriev I.V."/>
            <person name="Miller A.N."/>
            <person name="O'Donnell K."/>
            <person name="Stajich J.E."/>
            <person name="Bonito G."/>
        </authorList>
    </citation>
    <scope>NUCLEOTIDE SEQUENCE</scope>
    <source>
        <strain evidence="2">NVP60</strain>
    </source>
</reference>
<dbReference type="SMART" id="SM00849">
    <property type="entry name" value="Lactamase_B"/>
    <property type="match status" value="1"/>
</dbReference>
<comment type="caution">
    <text evidence="2">The sequence shown here is derived from an EMBL/GenBank/DDBJ whole genome shotgun (WGS) entry which is preliminary data.</text>
</comment>
<dbReference type="InterPro" id="IPR001279">
    <property type="entry name" value="Metallo-B-lactamas"/>
</dbReference>
<evidence type="ECO:0000313" key="3">
    <source>
        <dbReference type="Proteomes" id="UP000823405"/>
    </source>
</evidence>
<evidence type="ECO:0000313" key="2">
    <source>
        <dbReference type="EMBL" id="KAG0315324.1"/>
    </source>
</evidence>
<dbReference type="SUPFAM" id="SSF56281">
    <property type="entry name" value="Metallo-hydrolase/oxidoreductase"/>
    <property type="match status" value="1"/>
</dbReference>
<protein>
    <submittedName>
        <fullName evidence="2">Hydroxyacylglutathione hydrolase</fullName>
    </submittedName>
</protein>
<proteinExistence type="predicted"/>
<organism evidence="2 3">
    <name type="scientific">Linnemannia gamsii</name>
    <dbReference type="NCBI Taxonomy" id="64522"/>
    <lineage>
        <taxon>Eukaryota</taxon>
        <taxon>Fungi</taxon>
        <taxon>Fungi incertae sedis</taxon>
        <taxon>Mucoromycota</taxon>
        <taxon>Mortierellomycotina</taxon>
        <taxon>Mortierellomycetes</taxon>
        <taxon>Mortierellales</taxon>
        <taxon>Mortierellaceae</taxon>
        <taxon>Linnemannia</taxon>
    </lineage>
</organism>
<dbReference type="Proteomes" id="UP000823405">
    <property type="component" value="Unassembled WGS sequence"/>
</dbReference>
<feature type="domain" description="Metallo-beta-lactamase" evidence="1">
    <location>
        <begin position="8"/>
        <end position="193"/>
    </location>
</feature>
<dbReference type="Pfam" id="PF00753">
    <property type="entry name" value="Lactamase_B"/>
    <property type="match status" value="1"/>
</dbReference>
<dbReference type="OrthoDB" id="536211at2759"/>